<proteinExistence type="predicted"/>
<dbReference type="InterPro" id="IPR032364">
    <property type="entry name" value="GramPos_pilinD1_N"/>
</dbReference>
<sequence>MKQKKKKFKMWNKLLAFLGMFVMLTGCLAGTVQAGSYEAGKKGSLNLTVQQTDEDGKTTPLTGVKLELYRVADVSFDGNVHFVLTSSMSSAGYDFDSFKNASEWYSAAEKLAEVAAASSVKPVEAVSDEQGKVVYSDMEEGMYLVIGAAESSVKVTPMLLTVPFASTEEGWIYDVQAYPKAEKSNTAGIIVEKRLYRINPNTFELDEITADDATYKVGLFLDKDGTIPYGDDYIRTIHIQNAQSGKASYSNVLRGTYYVFELDENNKAIKLNDEVQIDKENSFHYNVTNAADKEDNSVVVDDNTVATDIAAYVNNIFSTLPEGFFVNGKIEITKNVVVDGVKKTVDDKFYATVFDDSGKAVSTVELKQNDKVTVTVPFSEDIKDTVTYAVKETDKDGNVLDKDSFAYVVSGEGSVKLNESDQYHGSIEITNTKKDAAVTPGGSNGGSGTSNGGSDASSHGGSATSRPVKTGDPMNPVFWGLVLLVSVIVIAGGVVVYKKRKQK</sequence>
<dbReference type="RefSeq" id="WP_242858941.1">
    <property type="nucleotide sequence ID" value="NZ_CABJDZ010000009.1"/>
</dbReference>
<feature type="chain" id="PRO_5008022505" description="Gram-positive pilin subunit D1 N-terminal domain-containing protein" evidence="3">
    <location>
        <begin position="35"/>
        <end position="503"/>
    </location>
</feature>
<dbReference type="InterPro" id="IPR013783">
    <property type="entry name" value="Ig-like_fold"/>
</dbReference>
<name>A0A174GGR5_9FIRM</name>
<keyword evidence="2" id="KW-0472">Membrane</keyword>
<evidence type="ECO:0000313" key="5">
    <source>
        <dbReference type="EMBL" id="CUO60140.1"/>
    </source>
</evidence>
<evidence type="ECO:0000313" key="6">
    <source>
        <dbReference type="Proteomes" id="UP000095409"/>
    </source>
</evidence>
<evidence type="ECO:0000256" key="1">
    <source>
        <dbReference type="SAM" id="MobiDB-lite"/>
    </source>
</evidence>
<feature type="signal peptide" evidence="3">
    <location>
        <begin position="1"/>
        <end position="34"/>
    </location>
</feature>
<gene>
    <name evidence="5" type="ORF">ERS852394_02571</name>
</gene>
<evidence type="ECO:0000259" key="4">
    <source>
        <dbReference type="Pfam" id="PF16555"/>
    </source>
</evidence>
<organism evidence="5 6">
    <name type="scientific">Blautia obeum</name>
    <dbReference type="NCBI Taxonomy" id="40520"/>
    <lineage>
        <taxon>Bacteria</taxon>
        <taxon>Bacillati</taxon>
        <taxon>Bacillota</taxon>
        <taxon>Clostridia</taxon>
        <taxon>Lachnospirales</taxon>
        <taxon>Lachnospiraceae</taxon>
        <taxon>Blautia</taxon>
    </lineage>
</organism>
<dbReference type="Gene3D" id="2.60.40.10">
    <property type="entry name" value="Immunoglobulins"/>
    <property type="match status" value="1"/>
</dbReference>
<keyword evidence="3" id="KW-0732">Signal</keyword>
<keyword evidence="2" id="KW-0812">Transmembrane</keyword>
<feature type="compositionally biased region" description="Gly residues" evidence="1">
    <location>
        <begin position="442"/>
        <end position="451"/>
    </location>
</feature>
<evidence type="ECO:0000256" key="2">
    <source>
        <dbReference type="SAM" id="Phobius"/>
    </source>
</evidence>
<dbReference type="Proteomes" id="UP000095409">
    <property type="component" value="Unassembled WGS sequence"/>
</dbReference>
<reference evidence="5 6" key="1">
    <citation type="submission" date="2015-09" db="EMBL/GenBank/DDBJ databases">
        <authorList>
            <consortium name="Pathogen Informatics"/>
        </authorList>
    </citation>
    <scope>NUCLEOTIDE SEQUENCE [LARGE SCALE GENOMIC DNA]</scope>
    <source>
        <strain evidence="5 6">2789STDY5608837</strain>
    </source>
</reference>
<dbReference type="Pfam" id="PF16555">
    <property type="entry name" value="GramPos_pilinD1"/>
    <property type="match status" value="1"/>
</dbReference>
<accession>A0A174GGR5</accession>
<feature type="region of interest" description="Disordered" evidence="1">
    <location>
        <begin position="429"/>
        <end position="470"/>
    </location>
</feature>
<feature type="transmembrane region" description="Helical" evidence="2">
    <location>
        <begin position="477"/>
        <end position="497"/>
    </location>
</feature>
<evidence type="ECO:0000256" key="3">
    <source>
        <dbReference type="SAM" id="SignalP"/>
    </source>
</evidence>
<feature type="compositionally biased region" description="Low complexity" evidence="1">
    <location>
        <begin position="452"/>
        <end position="465"/>
    </location>
</feature>
<dbReference type="AlphaFoldDB" id="A0A174GGR5"/>
<dbReference type="EMBL" id="CYZD01000015">
    <property type="protein sequence ID" value="CUO60140.1"/>
    <property type="molecule type" value="Genomic_DNA"/>
</dbReference>
<dbReference type="PROSITE" id="PS51257">
    <property type="entry name" value="PROKAR_LIPOPROTEIN"/>
    <property type="match status" value="1"/>
</dbReference>
<keyword evidence="2" id="KW-1133">Transmembrane helix</keyword>
<protein>
    <recommendedName>
        <fullName evidence="4">Gram-positive pilin subunit D1 N-terminal domain-containing protein</fullName>
    </recommendedName>
</protein>
<feature type="domain" description="Gram-positive pilin subunit D1 N-terminal" evidence="4">
    <location>
        <begin position="51"/>
        <end position="180"/>
    </location>
</feature>